<protein>
    <submittedName>
        <fullName evidence="7">Glutamate-aspartate carrier protein</fullName>
    </submittedName>
</protein>
<dbReference type="PANTHER" id="PTHR42865">
    <property type="entry name" value="PROTON/GLUTAMATE-ASPARTATE SYMPORTER"/>
    <property type="match status" value="1"/>
</dbReference>
<dbReference type="GO" id="GO:0005886">
    <property type="term" value="C:plasma membrane"/>
    <property type="evidence" value="ECO:0007669"/>
    <property type="project" value="TreeGrafter"/>
</dbReference>
<feature type="transmembrane region" description="Helical" evidence="6">
    <location>
        <begin position="7"/>
        <end position="26"/>
    </location>
</feature>
<evidence type="ECO:0000256" key="5">
    <source>
        <dbReference type="ARBA" id="ARBA00023136"/>
    </source>
</evidence>
<evidence type="ECO:0000256" key="2">
    <source>
        <dbReference type="ARBA" id="ARBA00022448"/>
    </source>
</evidence>
<keyword evidence="4 6" id="KW-1133">Transmembrane helix</keyword>
<keyword evidence="2" id="KW-0813">Transport</keyword>
<dbReference type="PRINTS" id="PR00173">
    <property type="entry name" value="EDTRNSPORT"/>
</dbReference>
<comment type="subcellular location">
    <subcellularLocation>
        <location evidence="1">Membrane</location>
        <topology evidence="1">Multi-pass membrane protein</topology>
    </subcellularLocation>
</comment>
<dbReference type="STRING" id="1122997.GCA_000425285_02233"/>
<evidence type="ECO:0000256" key="6">
    <source>
        <dbReference type="SAM" id="Phobius"/>
    </source>
</evidence>
<dbReference type="SUPFAM" id="SSF118215">
    <property type="entry name" value="Proton glutamate symport protein"/>
    <property type="match status" value="1"/>
</dbReference>
<evidence type="ECO:0000313" key="8">
    <source>
        <dbReference type="Proteomes" id="UP000277858"/>
    </source>
</evidence>
<evidence type="ECO:0000256" key="3">
    <source>
        <dbReference type="ARBA" id="ARBA00022692"/>
    </source>
</evidence>
<feature type="transmembrane region" description="Helical" evidence="6">
    <location>
        <begin position="182"/>
        <end position="200"/>
    </location>
</feature>
<evidence type="ECO:0000313" key="7">
    <source>
        <dbReference type="EMBL" id="VEI03037.1"/>
    </source>
</evidence>
<dbReference type="GO" id="GO:0006835">
    <property type="term" value="P:dicarboxylic acid transport"/>
    <property type="evidence" value="ECO:0007669"/>
    <property type="project" value="TreeGrafter"/>
</dbReference>
<feature type="transmembrane region" description="Helical" evidence="6">
    <location>
        <begin position="74"/>
        <end position="93"/>
    </location>
</feature>
<dbReference type="EMBL" id="LR134473">
    <property type="protein sequence ID" value="VEI03037.1"/>
    <property type="molecule type" value="Genomic_DNA"/>
</dbReference>
<gene>
    <name evidence="7" type="primary">gltP_2</name>
    <name evidence="7" type="ORF">NCTC13652_01235</name>
</gene>
<evidence type="ECO:0000256" key="4">
    <source>
        <dbReference type="ARBA" id="ARBA00022989"/>
    </source>
</evidence>
<dbReference type="Gene3D" id="1.10.3860.10">
    <property type="entry name" value="Sodium:dicarboxylate symporter"/>
    <property type="match status" value="1"/>
</dbReference>
<organism evidence="7 8">
    <name type="scientific">Acidipropionibacterium jensenii</name>
    <dbReference type="NCBI Taxonomy" id="1749"/>
    <lineage>
        <taxon>Bacteria</taxon>
        <taxon>Bacillati</taxon>
        <taxon>Actinomycetota</taxon>
        <taxon>Actinomycetes</taxon>
        <taxon>Propionibacteriales</taxon>
        <taxon>Propionibacteriaceae</taxon>
        <taxon>Acidipropionibacterium</taxon>
    </lineage>
</organism>
<feature type="transmembrane region" description="Helical" evidence="6">
    <location>
        <begin position="38"/>
        <end position="62"/>
    </location>
</feature>
<feature type="transmembrane region" description="Helical" evidence="6">
    <location>
        <begin position="143"/>
        <end position="161"/>
    </location>
</feature>
<dbReference type="InterPro" id="IPR036458">
    <property type="entry name" value="Na:dicarbo_symporter_sf"/>
</dbReference>
<sequence length="222" mass="23658">MRYLKSMTVQIVVASVAGILFGLVVGDWAKNVKFIGDIFIQLIQMAMVPLVMTSVIAATGAMSGKGAGKLAGRTFSWDLGLAIVAAIFGWFLAELFRPGVGMVYHGTLDSSIKSPAAQATGWQATILGFVSKNIVFSMSAGDMVPIIVFSLLFGLALNGYVAKTGKREVLTLFQQLQQVVLGLIRLVMYIAPIGVFALLADLTGEVGFGVVTTALKYLVVRF</sequence>
<dbReference type="InterPro" id="IPR001991">
    <property type="entry name" value="Na-dicarboxylate_symporter"/>
</dbReference>
<accession>A0A3S4UXD2</accession>
<keyword evidence="5 6" id="KW-0472">Membrane</keyword>
<keyword evidence="3 6" id="KW-0812">Transmembrane</keyword>
<keyword evidence="8" id="KW-1185">Reference proteome</keyword>
<dbReference type="OrthoDB" id="9766690at2"/>
<dbReference type="Pfam" id="PF00375">
    <property type="entry name" value="SDF"/>
    <property type="match status" value="1"/>
</dbReference>
<dbReference type="Proteomes" id="UP000277858">
    <property type="component" value="Chromosome"/>
</dbReference>
<dbReference type="PANTHER" id="PTHR42865:SF2">
    <property type="entry name" value="PROTON:GLUTAMATE SYMPORTER DAACS FAMILY"/>
    <property type="match status" value="1"/>
</dbReference>
<dbReference type="AlphaFoldDB" id="A0A3S4UXD2"/>
<name>A0A3S4UXD2_9ACTN</name>
<proteinExistence type="predicted"/>
<dbReference type="GO" id="GO:0015293">
    <property type="term" value="F:symporter activity"/>
    <property type="evidence" value="ECO:0007669"/>
    <property type="project" value="InterPro"/>
</dbReference>
<reference evidence="7 8" key="1">
    <citation type="submission" date="2018-12" db="EMBL/GenBank/DDBJ databases">
        <authorList>
            <consortium name="Pathogen Informatics"/>
        </authorList>
    </citation>
    <scope>NUCLEOTIDE SEQUENCE [LARGE SCALE GENOMIC DNA]</scope>
    <source>
        <strain evidence="7 8">NCTC13652</strain>
    </source>
</reference>
<evidence type="ECO:0000256" key="1">
    <source>
        <dbReference type="ARBA" id="ARBA00004141"/>
    </source>
</evidence>
<dbReference type="RefSeq" id="WP_051238540.1">
    <property type="nucleotide sequence ID" value="NZ_LR134473.1"/>
</dbReference>